<dbReference type="EC" id="3.5.1.98" evidence="3"/>
<evidence type="ECO:0000256" key="6">
    <source>
        <dbReference type="ARBA" id="ARBA00022853"/>
    </source>
</evidence>
<feature type="compositionally biased region" description="Polar residues" evidence="11">
    <location>
        <begin position="60"/>
        <end position="75"/>
    </location>
</feature>
<feature type="region of interest" description="Disordered" evidence="11">
    <location>
        <begin position="60"/>
        <end position="115"/>
    </location>
</feature>
<evidence type="ECO:0000256" key="1">
    <source>
        <dbReference type="ARBA" id="ARBA00004123"/>
    </source>
</evidence>
<evidence type="ECO:0000256" key="4">
    <source>
        <dbReference type="ARBA" id="ARBA00022491"/>
    </source>
</evidence>
<reference evidence="13" key="1">
    <citation type="submission" date="2020-09" db="EMBL/GenBank/DDBJ databases">
        <authorList>
            <person name="Kikuchi T."/>
        </authorList>
    </citation>
    <scope>NUCLEOTIDE SEQUENCE</scope>
    <source>
        <strain evidence="13">SH1</strain>
    </source>
</reference>
<dbReference type="OrthoDB" id="5232919at2759"/>
<dbReference type="InterPro" id="IPR023696">
    <property type="entry name" value="Ureohydrolase_dom_sf"/>
</dbReference>
<evidence type="ECO:0000256" key="11">
    <source>
        <dbReference type="SAM" id="MobiDB-lite"/>
    </source>
</evidence>
<dbReference type="Proteomes" id="UP000783686">
    <property type="component" value="Unassembled WGS sequence"/>
</dbReference>
<keyword evidence="4" id="KW-0678">Repressor</keyword>
<evidence type="ECO:0000256" key="7">
    <source>
        <dbReference type="ARBA" id="ARBA00023015"/>
    </source>
</evidence>
<dbReference type="EMBL" id="CAJFDH010000006">
    <property type="protein sequence ID" value="CAD5228972.1"/>
    <property type="molecule type" value="Genomic_DNA"/>
</dbReference>
<evidence type="ECO:0000313" key="13">
    <source>
        <dbReference type="EMBL" id="CAD5228972.1"/>
    </source>
</evidence>
<keyword evidence="5" id="KW-0378">Hydrolase</keyword>
<evidence type="ECO:0000256" key="10">
    <source>
        <dbReference type="ARBA" id="ARBA00048287"/>
    </source>
</evidence>
<dbReference type="SUPFAM" id="SSF52768">
    <property type="entry name" value="Arginase/deacetylase"/>
    <property type="match status" value="1"/>
</dbReference>
<accession>A0A811LP81</accession>
<keyword evidence="7" id="KW-0805">Transcription regulation</keyword>
<dbReference type="PANTHER" id="PTHR10625:SF5">
    <property type="entry name" value="HISTONE DEACETYLASE"/>
    <property type="match status" value="1"/>
</dbReference>
<evidence type="ECO:0000256" key="8">
    <source>
        <dbReference type="ARBA" id="ARBA00023163"/>
    </source>
</evidence>
<dbReference type="InterPro" id="IPR023801">
    <property type="entry name" value="His_deacetylse_dom"/>
</dbReference>
<dbReference type="InterPro" id="IPR037138">
    <property type="entry name" value="His_deacetylse_dom_sf"/>
</dbReference>
<comment type="caution">
    <text evidence="13">The sequence shown here is derived from an EMBL/GenBank/DDBJ whole genome shotgun (WGS) entry which is preliminary data.</text>
</comment>
<dbReference type="Proteomes" id="UP000614601">
    <property type="component" value="Unassembled WGS sequence"/>
</dbReference>
<evidence type="ECO:0000256" key="2">
    <source>
        <dbReference type="ARBA" id="ARBA00007738"/>
    </source>
</evidence>
<comment type="similarity">
    <text evidence="2">Belongs to the histone deacetylase family. HD type 2 subfamily.</text>
</comment>
<gene>
    <name evidence="13" type="ORF">BOKJ2_LOCUS13031</name>
</gene>
<name>A0A811LP81_9BILA</name>
<feature type="compositionally biased region" description="Polar residues" evidence="11">
    <location>
        <begin position="101"/>
        <end position="111"/>
    </location>
</feature>
<protein>
    <recommendedName>
        <fullName evidence="3">histone deacetylase</fullName>
        <ecNumber evidence="3">3.5.1.98</ecNumber>
    </recommendedName>
</protein>
<comment type="subcellular location">
    <subcellularLocation>
        <location evidence="1">Nucleus</location>
    </subcellularLocation>
</comment>
<evidence type="ECO:0000313" key="14">
    <source>
        <dbReference type="Proteomes" id="UP000614601"/>
    </source>
</evidence>
<dbReference type="PANTHER" id="PTHR10625">
    <property type="entry name" value="HISTONE DEACETYLASE HDAC1-RELATED"/>
    <property type="match status" value="1"/>
</dbReference>
<keyword evidence="6" id="KW-0156">Chromatin regulator</keyword>
<keyword evidence="9" id="KW-0539">Nucleus</keyword>
<dbReference type="GO" id="GO:0000118">
    <property type="term" value="C:histone deacetylase complex"/>
    <property type="evidence" value="ECO:0007669"/>
    <property type="project" value="TreeGrafter"/>
</dbReference>
<dbReference type="Gene3D" id="3.40.800.20">
    <property type="entry name" value="Histone deacetylase domain"/>
    <property type="match status" value="1"/>
</dbReference>
<sequence length="800" mass="87011">MDKEEPSSSITKFDLEQQLAYLSQLRQPQPGPAAPFAPNQNSRDYLQSLQLLASQINSGNAGSNPLLGSSNQTSLEEPDPPLNTSTGSARDLSLHARNRRTFSGSGQTISQHTRDRLKSMIATKKQKQNSLTSASGSAASSEVNLLSQLASQVNPTPIVSQKPSISNILNGTPQFEAFNPTIQTPSNQLNDFQLRKVNSEPNLKMRLRARLLNKGSSPVTSQQHPYNNVPGIHKPLQRCDSDSVSNQMDLGGLKTQDTPNLLAHAQSISNMASASNLVFPSPSLPNLSNNFEQLQNDLNTFLMQAQLASYFSMPSLVKNNNLNPYSSNAILESLLEKNNGMNAGLSFRTASQLHNGYPSLLKQQLRDLVLRRKSLVREEPEEEQLMGAFSQRFSFSTNSIKTGIAYDELMSGHSCVCGNDSNHVEHGGRVSSIYKRLVDAGIMDVCEKISGKKATLEVLKLAHTPAHVNFFAGSIGTGFRTDGTALEKFIQLPCGGIGVDADTYYNAETSKQAIQLSVGTLVELVSQVAEGKLKNGFACIRPPGHHAEREQAMGFCFFNNVAIATRYLQRTYQNKRIAIVDWDVHHGNGTQLCFDNDPNVLYISLHRHDNGNFFPGTGAVTDNGCDAGKGFSVNIPFSGDIMGDPEYLAAWRVLVVPLLDSFRPEFILVSSGFDASRGHPQALGGYELSSKIFGYFTKSLMGYADGKVVLALEGGYEINAISDAAEDCVKALCGTGGDITELNPESLERAPNQAAQETIQKVIAVHKKSWPGLTGLQGINMSEMHWQTVSQGLQSLTVRA</sequence>
<keyword evidence="14" id="KW-1185">Reference proteome</keyword>
<dbReference type="InterPro" id="IPR000286">
    <property type="entry name" value="HDACs"/>
</dbReference>
<evidence type="ECO:0000259" key="12">
    <source>
        <dbReference type="Pfam" id="PF00850"/>
    </source>
</evidence>
<comment type="catalytic activity">
    <reaction evidence="10">
        <text>N(6)-acetyl-L-lysyl-[histone] + H2O = L-lysyl-[histone] + acetate</text>
        <dbReference type="Rhea" id="RHEA:58196"/>
        <dbReference type="Rhea" id="RHEA-COMP:9845"/>
        <dbReference type="Rhea" id="RHEA-COMP:11338"/>
        <dbReference type="ChEBI" id="CHEBI:15377"/>
        <dbReference type="ChEBI" id="CHEBI:29969"/>
        <dbReference type="ChEBI" id="CHEBI:30089"/>
        <dbReference type="ChEBI" id="CHEBI:61930"/>
        <dbReference type="EC" id="3.5.1.98"/>
    </reaction>
</comment>
<proteinExistence type="inferred from homology"/>
<dbReference type="GO" id="GO:0141221">
    <property type="term" value="F:histone deacetylase activity, hydrolytic mechanism"/>
    <property type="evidence" value="ECO:0007669"/>
    <property type="project" value="UniProtKB-EC"/>
</dbReference>
<evidence type="ECO:0000256" key="9">
    <source>
        <dbReference type="ARBA" id="ARBA00023242"/>
    </source>
</evidence>
<evidence type="ECO:0000256" key="3">
    <source>
        <dbReference type="ARBA" id="ARBA00012111"/>
    </source>
</evidence>
<keyword evidence="8" id="KW-0804">Transcription</keyword>
<organism evidence="13 14">
    <name type="scientific">Bursaphelenchus okinawaensis</name>
    <dbReference type="NCBI Taxonomy" id="465554"/>
    <lineage>
        <taxon>Eukaryota</taxon>
        <taxon>Metazoa</taxon>
        <taxon>Ecdysozoa</taxon>
        <taxon>Nematoda</taxon>
        <taxon>Chromadorea</taxon>
        <taxon>Rhabditida</taxon>
        <taxon>Tylenchina</taxon>
        <taxon>Tylenchomorpha</taxon>
        <taxon>Aphelenchoidea</taxon>
        <taxon>Aphelenchoididae</taxon>
        <taxon>Bursaphelenchus</taxon>
    </lineage>
</organism>
<dbReference type="AlphaFoldDB" id="A0A811LP81"/>
<evidence type="ECO:0000256" key="5">
    <source>
        <dbReference type="ARBA" id="ARBA00022801"/>
    </source>
</evidence>
<dbReference type="PRINTS" id="PR01270">
    <property type="entry name" value="HDASUPER"/>
</dbReference>
<feature type="domain" description="Histone deacetylase" evidence="12">
    <location>
        <begin position="423"/>
        <end position="732"/>
    </location>
</feature>
<dbReference type="Pfam" id="PF00850">
    <property type="entry name" value="Hist_deacetyl"/>
    <property type="match status" value="1"/>
</dbReference>
<dbReference type="EMBL" id="CAJFCW020000006">
    <property type="protein sequence ID" value="CAG9125384.1"/>
    <property type="molecule type" value="Genomic_DNA"/>
</dbReference>
<dbReference type="GO" id="GO:0040029">
    <property type="term" value="P:epigenetic regulation of gene expression"/>
    <property type="evidence" value="ECO:0007669"/>
    <property type="project" value="TreeGrafter"/>
</dbReference>